<keyword evidence="2" id="KW-1185">Reference proteome</keyword>
<dbReference type="OrthoDB" id="9810066at2"/>
<dbReference type="SUPFAM" id="SSF159501">
    <property type="entry name" value="EreA/ChaN-like"/>
    <property type="match status" value="1"/>
</dbReference>
<reference evidence="1 2" key="1">
    <citation type="submission" date="2018-07" db="EMBL/GenBank/DDBJ databases">
        <title>Genomic Encyclopedia of Type Strains, Phase III (KMG-III): the genomes of soil and plant-associated and newly described type strains.</title>
        <authorList>
            <person name="Whitman W."/>
        </authorList>
    </citation>
    <scope>NUCLEOTIDE SEQUENCE [LARGE SCALE GENOMIC DNA]</scope>
    <source>
        <strain evidence="1 2">CECT 7948</strain>
    </source>
</reference>
<dbReference type="GO" id="GO:0046677">
    <property type="term" value="P:response to antibiotic"/>
    <property type="evidence" value="ECO:0007669"/>
    <property type="project" value="InterPro"/>
</dbReference>
<dbReference type="Gene3D" id="3.40.1660.10">
    <property type="entry name" value="EreA-like (biosynthetic domain)"/>
    <property type="match status" value="2"/>
</dbReference>
<sequence>MKKIIFIIFTVFGFNSIFAQVQQNIYELNSMENLLTEDIKEILDINLIDKKVVFLGEAEHHIGSDFLAKTEFIKYLVLEKGYKDIAFEADFFGLYFDHSKINLYSFWSRSIQCKELFEFLKEHNVTIWGFDNQMGSGYTWTNFTNKLTEFLKDNSVNFEEDFIETTEIYIKNRKKANKVLDKSSLEYLINEVEKLLKNDTVIKNELWSQFLKSYKSDIIINSTDKSSKKAIPIRDSQMAKNLDFLIKTMPEKKFIVWLANAHMAKYEYDFMKGQTMGSQFVNMNPDISYHIAISSIHMPYRKAKWIEKSSNDKENLLHFLPSTEKNYFIDSKQIISKSPEYAEKEFEGMFNLEKNKTNWFKHFDALVFISKGEKVKYPK</sequence>
<dbReference type="RefSeq" id="WP_115813080.1">
    <property type="nucleotide sequence ID" value="NZ_QREI01000022.1"/>
</dbReference>
<proteinExistence type="predicted"/>
<accession>A0A3D9LL38</accession>
<dbReference type="Pfam" id="PF05139">
    <property type="entry name" value="Erythro_esteras"/>
    <property type="match status" value="1"/>
</dbReference>
<evidence type="ECO:0000313" key="1">
    <source>
        <dbReference type="EMBL" id="REE07077.1"/>
    </source>
</evidence>
<organism evidence="1 2">
    <name type="scientific">Winogradskyella pacifica</name>
    <dbReference type="NCBI Taxonomy" id="664642"/>
    <lineage>
        <taxon>Bacteria</taxon>
        <taxon>Pseudomonadati</taxon>
        <taxon>Bacteroidota</taxon>
        <taxon>Flavobacteriia</taxon>
        <taxon>Flavobacteriales</taxon>
        <taxon>Flavobacteriaceae</taxon>
        <taxon>Winogradskyella</taxon>
    </lineage>
</organism>
<dbReference type="EMBL" id="QREI01000022">
    <property type="protein sequence ID" value="REE07077.1"/>
    <property type="molecule type" value="Genomic_DNA"/>
</dbReference>
<comment type="caution">
    <text evidence="1">The sequence shown here is derived from an EMBL/GenBank/DDBJ whole genome shotgun (WGS) entry which is preliminary data.</text>
</comment>
<dbReference type="AlphaFoldDB" id="A0A3D9LL38"/>
<name>A0A3D9LL38_9FLAO</name>
<gene>
    <name evidence="1" type="ORF">DFQ09_1223</name>
</gene>
<evidence type="ECO:0000313" key="2">
    <source>
        <dbReference type="Proteomes" id="UP000256919"/>
    </source>
</evidence>
<protein>
    <submittedName>
        <fullName evidence="1">Erythromycin esterase</fullName>
    </submittedName>
</protein>
<dbReference type="Proteomes" id="UP000256919">
    <property type="component" value="Unassembled WGS sequence"/>
</dbReference>
<dbReference type="InterPro" id="IPR007815">
    <property type="entry name" value="Emycin_Estase"/>
</dbReference>